<keyword evidence="3" id="KW-1185">Reference proteome</keyword>
<dbReference type="Proteomes" id="UP000261520">
    <property type="component" value="Unplaced"/>
</dbReference>
<dbReference type="AlphaFoldDB" id="A0A3B4BB16"/>
<evidence type="ECO:0000313" key="2">
    <source>
        <dbReference type="Ensembl" id="ENSPMGP00000026942.1"/>
    </source>
</evidence>
<protein>
    <recommendedName>
        <fullName evidence="4">Coiled-coil domain containing 171</fullName>
    </recommendedName>
</protein>
<dbReference type="STRING" id="409849.ENSPMGP00000026942"/>
<reference evidence="2" key="1">
    <citation type="submission" date="2025-08" db="UniProtKB">
        <authorList>
            <consortium name="Ensembl"/>
        </authorList>
    </citation>
    <scope>IDENTIFICATION</scope>
</reference>
<keyword evidence="1" id="KW-0175">Coiled coil</keyword>
<name>A0A3B4BB16_9GOBI</name>
<evidence type="ECO:0000256" key="1">
    <source>
        <dbReference type="SAM" id="Coils"/>
    </source>
</evidence>
<dbReference type="Ensembl" id="ENSPMGT00000028700.1">
    <property type="protein sequence ID" value="ENSPMGP00000026942.1"/>
    <property type="gene ID" value="ENSPMGG00000021750.1"/>
</dbReference>
<sequence length="206" mass="23180">MAVSRKERSLRILGKHLSVVQKEKRQLEERLREAQDELQNTTKYEFILTNHSLRCSHVTARLHHRLMCAFLFTGSPSGTESIMGDPGVAACQSLLSSVALLSQTFSSRADWLEQEVSAHQSHVTALRSELQDACLRHNQVFAPVRNDTHVTLLSPLSKAKRFDWLRILLFPPLSPGLGRIRTRITETLQNPVTVTDKSASMNPTVT</sequence>
<dbReference type="PANTHER" id="PTHR37476">
    <property type="entry name" value="COILED-COIL DOMAIN-CONTAINING PROTEIN 171"/>
    <property type="match status" value="1"/>
</dbReference>
<accession>A0A3B4BB16</accession>
<organism evidence="2 3">
    <name type="scientific">Periophthalmus magnuspinnatus</name>
    <dbReference type="NCBI Taxonomy" id="409849"/>
    <lineage>
        <taxon>Eukaryota</taxon>
        <taxon>Metazoa</taxon>
        <taxon>Chordata</taxon>
        <taxon>Craniata</taxon>
        <taxon>Vertebrata</taxon>
        <taxon>Euteleostomi</taxon>
        <taxon>Actinopterygii</taxon>
        <taxon>Neopterygii</taxon>
        <taxon>Teleostei</taxon>
        <taxon>Neoteleostei</taxon>
        <taxon>Acanthomorphata</taxon>
        <taxon>Gobiaria</taxon>
        <taxon>Gobiiformes</taxon>
        <taxon>Gobioidei</taxon>
        <taxon>Gobiidae</taxon>
        <taxon>Oxudercinae</taxon>
        <taxon>Periophthalmus</taxon>
    </lineage>
</organism>
<reference evidence="2" key="2">
    <citation type="submission" date="2025-09" db="UniProtKB">
        <authorList>
            <consortium name="Ensembl"/>
        </authorList>
    </citation>
    <scope>IDENTIFICATION</scope>
</reference>
<dbReference type="PANTHER" id="PTHR37476:SF1">
    <property type="entry name" value="COILED-COIL DOMAIN-CONTAINING PROTEIN 171"/>
    <property type="match status" value="1"/>
</dbReference>
<evidence type="ECO:0000313" key="3">
    <source>
        <dbReference type="Proteomes" id="UP000261520"/>
    </source>
</evidence>
<feature type="coiled-coil region" evidence="1">
    <location>
        <begin position="10"/>
        <end position="44"/>
    </location>
</feature>
<proteinExistence type="predicted"/>
<evidence type="ECO:0008006" key="4">
    <source>
        <dbReference type="Google" id="ProtNLM"/>
    </source>
</evidence>